<gene>
    <name evidence="2" type="ORF">F4827_002272</name>
</gene>
<reference evidence="2 3" key="1">
    <citation type="submission" date="2020-08" db="EMBL/GenBank/DDBJ databases">
        <title>Above-ground endophytic microbial communities from plants in different locations in the United States.</title>
        <authorList>
            <person name="Frank C."/>
        </authorList>
    </citation>
    <scope>NUCLEOTIDE SEQUENCE [LARGE SCALE GENOMIC DNA]</scope>
    <source>
        <strain evidence="2 3">WP4_2_2</strain>
    </source>
</reference>
<dbReference type="Gene3D" id="6.10.30.10">
    <property type="match status" value="1"/>
</dbReference>
<dbReference type="InterPro" id="IPR022002">
    <property type="entry name" value="ChsH2_Znr"/>
</dbReference>
<dbReference type="EMBL" id="JACHBW010000005">
    <property type="protein sequence ID" value="MBB6102423.1"/>
    <property type="molecule type" value="Genomic_DNA"/>
</dbReference>
<organism evidence="2 3">
    <name type="scientific">Paraburkholderia bannensis</name>
    <dbReference type="NCBI Taxonomy" id="765414"/>
    <lineage>
        <taxon>Bacteria</taxon>
        <taxon>Pseudomonadati</taxon>
        <taxon>Pseudomonadota</taxon>
        <taxon>Betaproteobacteria</taxon>
        <taxon>Burkholderiales</taxon>
        <taxon>Burkholderiaceae</taxon>
        <taxon>Paraburkholderia</taxon>
    </lineage>
</organism>
<dbReference type="RefSeq" id="WP_183723793.1">
    <property type="nucleotide sequence ID" value="NZ_JACHBW010000005.1"/>
</dbReference>
<dbReference type="AlphaFoldDB" id="A0A7W9TVY3"/>
<dbReference type="Pfam" id="PF12172">
    <property type="entry name" value="zf-ChsH2"/>
    <property type="match status" value="1"/>
</dbReference>
<proteinExistence type="predicted"/>
<accession>A0A7W9TVY3</accession>
<evidence type="ECO:0000313" key="2">
    <source>
        <dbReference type="EMBL" id="MBB6102423.1"/>
    </source>
</evidence>
<evidence type="ECO:0000259" key="1">
    <source>
        <dbReference type="Pfam" id="PF12172"/>
    </source>
</evidence>
<dbReference type="InterPro" id="IPR012340">
    <property type="entry name" value="NA-bd_OB-fold"/>
</dbReference>
<dbReference type="PANTHER" id="PTHR34075:SF5">
    <property type="entry name" value="BLR3430 PROTEIN"/>
    <property type="match status" value="1"/>
</dbReference>
<dbReference type="PANTHER" id="PTHR34075">
    <property type="entry name" value="BLR3430 PROTEIN"/>
    <property type="match status" value="1"/>
</dbReference>
<protein>
    <recommendedName>
        <fullName evidence="1">ChsH2 rubredoxin-like zinc ribbon domain-containing protein</fullName>
    </recommendedName>
</protein>
<sequence length="120" mass="12657">MNGATTSLEVHECTQCGTTLFPARYFCPACGGKNWLARTTQTGVVMEATVVRHRAGEGEGGASPLHLASVRTQAGPVVIARMEMPLADETLVSLAVDALHRIVAHPIDTTGLAGDHHVDQ</sequence>
<dbReference type="Proteomes" id="UP000571554">
    <property type="component" value="Unassembled WGS sequence"/>
</dbReference>
<comment type="caution">
    <text evidence="2">The sequence shown here is derived from an EMBL/GenBank/DDBJ whole genome shotgun (WGS) entry which is preliminary data.</text>
</comment>
<dbReference type="SUPFAM" id="SSF50249">
    <property type="entry name" value="Nucleic acid-binding proteins"/>
    <property type="match status" value="1"/>
</dbReference>
<keyword evidence="3" id="KW-1185">Reference proteome</keyword>
<name>A0A7W9TVY3_9BURK</name>
<evidence type="ECO:0000313" key="3">
    <source>
        <dbReference type="Proteomes" id="UP000571554"/>
    </source>
</evidence>
<dbReference type="InterPro" id="IPR052513">
    <property type="entry name" value="Thioester_dehydratase-like"/>
</dbReference>
<feature type="domain" description="ChsH2 rubredoxin-like zinc ribbon" evidence="1">
    <location>
        <begin position="13"/>
        <end position="34"/>
    </location>
</feature>